<dbReference type="AlphaFoldDB" id="A0A843TIV9"/>
<gene>
    <name evidence="2" type="ORF">Taro_004020</name>
</gene>
<protein>
    <submittedName>
        <fullName evidence="2">Uncharacterized protein</fullName>
    </submittedName>
</protein>
<evidence type="ECO:0000313" key="3">
    <source>
        <dbReference type="Proteomes" id="UP000652761"/>
    </source>
</evidence>
<dbReference type="Proteomes" id="UP000652761">
    <property type="component" value="Unassembled WGS sequence"/>
</dbReference>
<feature type="compositionally biased region" description="Basic residues" evidence="1">
    <location>
        <begin position="178"/>
        <end position="192"/>
    </location>
</feature>
<organism evidence="2 3">
    <name type="scientific">Colocasia esculenta</name>
    <name type="common">Wild taro</name>
    <name type="synonym">Arum esculentum</name>
    <dbReference type="NCBI Taxonomy" id="4460"/>
    <lineage>
        <taxon>Eukaryota</taxon>
        <taxon>Viridiplantae</taxon>
        <taxon>Streptophyta</taxon>
        <taxon>Embryophyta</taxon>
        <taxon>Tracheophyta</taxon>
        <taxon>Spermatophyta</taxon>
        <taxon>Magnoliopsida</taxon>
        <taxon>Liliopsida</taxon>
        <taxon>Araceae</taxon>
        <taxon>Aroideae</taxon>
        <taxon>Colocasieae</taxon>
        <taxon>Colocasia</taxon>
    </lineage>
</organism>
<evidence type="ECO:0000313" key="2">
    <source>
        <dbReference type="EMBL" id="MQL71698.1"/>
    </source>
</evidence>
<comment type="caution">
    <text evidence="2">The sequence shown here is derived from an EMBL/GenBank/DDBJ whole genome shotgun (WGS) entry which is preliminary data.</text>
</comment>
<dbReference type="EMBL" id="NMUH01000107">
    <property type="protein sequence ID" value="MQL71698.1"/>
    <property type="molecule type" value="Genomic_DNA"/>
</dbReference>
<proteinExistence type="predicted"/>
<reference evidence="2" key="1">
    <citation type="submission" date="2017-07" db="EMBL/GenBank/DDBJ databases">
        <title>Taro Niue Genome Assembly and Annotation.</title>
        <authorList>
            <person name="Atibalentja N."/>
            <person name="Keating K."/>
            <person name="Fields C.J."/>
        </authorList>
    </citation>
    <scope>NUCLEOTIDE SEQUENCE</scope>
    <source>
        <strain evidence="2">Niue_2</strain>
        <tissue evidence="2">Leaf</tissue>
    </source>
</reference>
<accession>A0A843TIV9</accession>
<keyword evidence="3" id="KW-1185">Reference proteome</keyword>
<feature type="region of interest" description="Disordered" evidence="1">
    <location>
        <begin position="168"/>
        <end position="317"/>
    </location>
</feature>
<sequence length="408" mass="46555">MGYLYEAMNRAKELIQMNNKTTYAKWWEIIDRRWEHTLHHGLHAARHFFNPEYMYRTDGRNENYDNASEVLIGAKNVIKRMLDNEDRVIIACKQMHDYRLQLYHFGTSMAQRAAQILSPASETIDMEEVFEEEHPLHAWVNATTSIELEFGPHDRAWVEGELNDVHLLPEFETPPTPKRQKKAMGARVRSKQRGISIADLETIEEDNDDETPEPSDNLVYQTSNDSTSKTSTPSEGSNHGGDISSVPPSAPPPDPIVFTGAEDFTYATQDEHHGSRQGREVQQTSSQHYARKGKKVVSQFQGQGRRASEDSGNNPNFIPHRRNWLMKKKKLQEEWERQEKLQMKLETMEQTSDTSSYASIEGYYQGQGGYLAYPQYPDASSYSKTVTSLSPMESHGTANFAFAIGALD</sequence>
<name>A0A843TIV9_COLES</name>
<dbReference type="OrthoDB" id="743335at2759"/>
<feature type="compositionally biased region" description="Polar residues" evidence="1">
    <location>
        <begin position="218"/>
        <end position="237"/>
    </location>
</feature>
<evidence type="ECO:0000256" key="1">
    <source>
        <dbReference type="SAM" id="MobiDB-lite"/>
    </source>
</evidence>
<feature type="compositionally biased region" description="Basic and acidic residues" evidence="1">
    <location>
        <begin position="269"/>
        <end position="279"/>
    </location>
</feature>
<feature type="compositionally biased region" description="Acidic residues" evidence="1">
    <location>
        <begin position="201"/>
        <end position="213"/>
    </location>
</feature>